<name>A0A9N9BBA1_9GLOM</name>
<protein>
    <submittedName>
        <fullName evidence="3">2581_t:CDS:1</fullName>
    </submittedName>
</protein>
<keyword evidence="2" id="KW-0812">Transmembrane</keyword>
<dbReference type="EMBL" id="CAJVPL010001261">
    <property type="protein sequence ID" value="CAG8561861.1"/>
    <property type="molecule type" value="Genomic_DNA"/>
</dbReference>
<proteinExistence type="predicted"/>
<feature type="compositionally biased region" description="Polar residues" evidence="1">
    <location>
        <begin position="98"/>
        <end position="108"/>
    </location>
</feature>
<feature type="region of interest" description="Disordered" evidence="1">
    <location>
        <begin position="20"/>
        <end position="49"/>
    </location>
</feature>
<keyword evidence="2" id="KW-1133">Transmembrane helix</keyword>
<evidence type="ECO:0000313" key="3">
    <source>
        <dbReference type="EMBL" id="CAG8561861.1"/>
    </source>
</evidence>
<keyword evidence="4" id="KW-1185">Reference proteome</keyword>
<organism evidence="3 4">
    <name type="scientific">Ambispora gerdemannii</name>
    <dbReference type="NCBI Taxonomy" id="144530"/>
    <lineage>
        <taxon>Eukaryota</taxon>
        <taxon>Fungi</taxon>
        <taxon>Fungi incertae sedis</taxon>
        <taxon>Mucoromycota</taxon>
        <taxon>Glomeromycotina</taxon>
        <taxon>Glomeromycetes</taxon>
        <taxon>Archaeosporales</taxon>
        <taxon>Ambisporaceae</taxon>
        <taxon>Ambispora</taxon>
    </lineage>
</organism>
<comment type="caution">
    <text evidence="3">The sequence shown here is derived from an EMBL/GenBank/DDBJ whole genome shotgun (WGS) entry which is preliminary data.</text>
</comment>
<feature type="transmembrane region" description="Helical" evidence="2">
    <location>
        <begin position="197"/>
        <end position="217"/>
    </location>
</feature>
<dbReference type="Proteomes" id="UP000789831">
    <property type="component" value="Unassembled WGS sequence"/>
</dbReference>
<feature type="compositionally biased region" description="Basic and acidic residues" evidence="1">
    <location>
        <begin position="109"/>
        <end position="118"/>
    </location>
</feature>
<reference evidence="3" key="1">
    <citation type="submission" date="2021-06" db="EMBL/GenBank/DDBJ databases">
        <authorList>
            <person name="Kallberg Y."/>
            <person name="Tangrot J."/>
            <person name="Rosling A."/>
        </authorList>
    </citation>
    <scope>NUCLEOTIDE SEQUENCE</scope>
    <source>
        <strain evidence="3">MT106</strain>
    </source>
</reference>
<gene>
    <name evidence="3" type="ORF">AGERDE_LOCUS7190</name>
</gene>
<keyword evidence="2" id="KW-0472">Membrane</keyword>
<accession>A0A9N9BBA1</accession>
<sequence>MSEIDNNKVLIKEIEKIANNKRKQQTECEEDPQPLLTTTEDSVKKEDRSKKRYRINVDDAAVNDQMDWTSSTYSDQVASNLASLAPYIIAKSTTKNQITSPQPLLTTGDSERKEDMSKKRSRINVDDAINDQMDWTSSTYSDQVESNLASLSPKSTTENQIINQQQIDEEKNETAMNDLLILFENSFKYNENCRANLIKFATVLFITLVLMLTKIMIEHYNIISH</sequence>
<feature type="region of interest" description="Disordered" evidence="1">
    <location>
        <begin position="98"/>
        <end position="119"/>
    </location>
</feature>
<dbReference type="AlphaFoldDB" id="A0A9N9BBA1"/>
<evidence type="ECO:0000313" key="4">
    <source>
        <dbReference type="Proteomes" id="UP000789831"/>
    </source>
</evidence>
<evidence type="ECO:0000256" key="1">
    <source>
        <dbReference type="SAM" id="MobiDB-lite"/>
    </source>
</evidence>
<evidence type="ECO:0000256" key="2">
    <source>
        <dbReference type="SAM" id="Phobius"/>
    </source>
</evidence>